<dbReference type="Proteomes" id="UP001150259">
    <property type="component" value="Unassembled WGS sequence"/>
</dbReference>
<protein>
    <submittedName>
        <fullName evidence="4">Zf-HC2 domain-containing protein</fullName>
    </submittedName>
</protein>
<organism evidence="4 5">
    <name type="scientific">Intrasporangium calvum</name>
    <dbReference type="NCBI Taxonomy" id="53358"/>
    <lineage>
        <taxon>Bacteria</taxon>
        <taxon>Bacillati</taxon>
        <taxon>Actinomycetota</taxon>
        <taxon>Actinomycetes</taxon>
        <taxon>Micrococcales</taxon>
        <taxon>Intrasporangiaceae</taxon>
        <taxon>Intrasporangium</taxon>
    </lineage>
</organism>
<dbReference type="InterPro" id="IPR041916">
    <property type="entry name" value="Anti_sigma_zinc_sf"/>
</dbReference>
<evidence type="ECO:0000259" key="3">
    <source>
        <dbReference type="Pfam" id="PF13490"/>
    </source>
</evidence>
<evidence type="ECO:0000313" key="5">
    <source>
        <dbReference type="Proteomes" id="UP001150259"/>
    </source>
</evidence>
<comment type="caution">
    <text evidence="4">The sequence shown here is derived from an EMBL/GenBank/DDBJ whole genome shotgun (WGS) entry which is preliminary data.</text>
</comment>
<reference evidence="4 5" key="1">
    <citation type="submission" date="2022-11" db="EMBL/GenBank/DDBJ databases">
        <title>Anaerobic phenanthrene biodegradation by a DNRA strain PheN6.</title>
        <authorList>
            <person name="Zhang Z."/>
        </authorList>
    </citation>
    <scope>NUCLEOTIDE SEQUENCE [LARGE SCALE GENOMIC DNA]</scope>
    <source>
        <strain evidence="4 5">PheN6</strain>
    </source>
</reference>
<dbReference type="EMBL" id="JAPFQL010000048">
    <property type="protein sequence ID" value="MDC5697971.1"/>
    <property type="molecule type" value="Genomic_DNA"/>
</dbReference>
<sequence>MPTCTAEEHLLLGAFVLGGLSVADVTACREHLRRCPACGDELATFADLPGLLDRLAGLGHGTGYRARPAPPEGT</sequence>
<keyword evidence="5" id="KW-1185">Reference proteome</keyword>
<evidence type="ECO:0000256" key="2">
    <source>
        <dbReference type="ARBA" id="ARBA00023163"/>
    </source>
</evidence>
<evidence type="ECO:0000313" key="4">
    <source>
        <dbReference type="EMBL" id="MDC5697971.1"/>
    </source>
</evidence>
<dbReference type="Gene3D" id="1.10.10.1320">
    <property type="entry name" value="Anti-sigma factor, zinc-finger domain"/>
    <property type="match status" value="1"/>
</dbReference>
<dbReference type="InterPro" id="IPR027383">
    <property type="entry name" value="Znf_put"/>
</dbReference>
<dbReference type="RefSeq" id="WP_272462546.1">
    <property type="nucleotide sequence ID" value="NZ_JAPFQL010000048.1"/>
</dbReference>
<dbReference type="Pfam" id="PF13490">
    <property type="entry name" value="zf-HC2"/>
    <property type="match status" value="1"/>
</dbReference>
<keyword evidence="2" id="KW-0804">Transcription</keyword>
<evidence type="ECO:0000256" key="1">
    <source>
        <dbReference type="ARBA" id="ARBA00023015"/>
    </source>
</evidence>
<keyword evidence="1" id="KW-0805">Transcription regulation</keyword>
<name>A0ABT5GIC9_9MICO</name>
<proteinExistence type="predicted"/>
<accession>A0ABT5GIC9</accession>
<feature type="domain" description="Putative zinc-finger" evidence="3">
    <location>
        <begin position="10"/>
        <end position="38"/>
    </location>
</feature>
<gene>
    <name evidence="4" type="ORF">OO014_11940</name>
</gene>